<feature type="region of interest" description="Disordered" evidence="1">
    <location>
        <begin position="128"/>
        <end position="172"/>
    </location>
</feature>
<feature type="compositionally biased region" description="Basic and acidic residues" evidence="1">
    <location>
        <begin position="128"/>
        <end position="143"/>
    </location>
</feature>
<dbReference type="AlphaFoldDB" id="A0A2G5IBG7"/>
<evidence type="ECO:0000313" key="5">
    <source>
        <dbReference type="Proteomes" id="UP000230605"/>
    </source>
</evidence>
<feature type="transmembrane region" description="Helical" evidence="2">
    <location>
        <begin position="96"/>
        <end position="119"/>
    </location>
</feature>
<dbReference type="EMBL" id="LKMD01000100">
    <property type="protein sequence ID" value="PIB02206.1"/>
    <property type="molecule type" value="Genomic_DNA"/>
</dbReference>
<dbReference type="EMBL" id="CP134184">
    <property type="protein sequence ID" value="WPA95956.1"/>
    <property type="molecule type" value="Genomic_DNA"/>
</dbReference>
<reference evidence="4 6" key="2">
    <citation type="submission" date="2023-09" db="EMBL/GenBank/DDBJ databases">
        <title>Complete-Gapless Cercospora beticola genome.</title>
        <authorList>
            <person name="Wyatt N.A."/>
            <person name="Spanner R.E."/>
            <person name="Bolton M.D."/>
        </authorList>
    </citation>
    <scope>NUCLEOTIDE SEQUENCE [LARGE SCALE GENOMIC DNA]</scope>
    <source>
        <strain evidence="4">Cb09-40</strain>
    </source>
</reference>
<sequence length="172" mass="18895">MADATPTTGEHVHAKPTQDSRLATTKSNIKYLFDPKNASHQPSQFRTRALLRSLRYVTIFIFWRLVRYAKYAAVGAITAALATTAIGSVVSGVGFVVAPTGIVGGATMGLVWAVAKFGWRRVWRDGKKRGEADGHGDARRDEREDAEGVDDLGRGERRVMEVRTPGARVEPW</sequence>
<dbReference type="OrthoDB" id="3597994at2759"/>
<dbReference type="Proteomes" id="UP001302367">
    <property type="component" value="Chromosome 1"/>
</dbReference>
<evidence type="ECO:0000313" key="4">
    <source>
        <dbReference type="EMBL" id="WPA95956.1"/>
    </source>
</evidence>
<evidence type="ECO:0000256" key="1">
    <source>
        <dbReference type="SAM" id="MobiDB-lite"/>
    </source>
</evidence>
<keyword evidence="2" id="KW-1133">Transmembrane helix</keyword>
<keyword evidence="2" id="KW-0812">Transmembrane</keyword>
<evidence type="ECO:0000313" key="3">
    <source>
        <dbReference type="EMBL" id="PIB02206.1"/>
    </source>
</evidence>
<protein>
    <submittedName>
        <fullName evidence="3">Uncharacterized protein</fullName>
    </submittedName>
</protein>
<keyword evidence="2" id="KW-0472">Membrane</keyword>
<evidence type="ECO:0000313" key="6">
    <source>
        <dbReference type="Proteomes" id="UP001302367"/>
    </source>
</evidence>
<dbReference type="Proteomes" id="UP000230605">
    <property type="component" value="Chromosome 1"/>
</dbReference>
<reference evidence="3 5" key="1">
    <citation type="submission" date="2015-10" db="EMBL/GenBank/DDBJ databases">
        <title>The cercosporin biosynthetic gene cluster was horizontally transferred to several fungal lineages and shown to be expanded in Cercospora beticola based on microsynteny with recipient genomes.</title>
        <authorList>
            <person name="De Jonge R."/>
            <person name="Ebert M.K."/>
            <person name="Suttle J.C."/>
            <person name="Jurick Ii W.M."/>
            <person name="Secor G.A."/>
            <person name="Thomma B.P."/>
            <person name="Van De Peer Y."/>
            <person name="Bolton M.D."/>
        </authorList>
    </citation>
    <scope>NUCLEOTIDE SEQUENCE [LARGE SCALE GENOMIC DNA]</scope>
    <source>
        <strain evidence="3 5">09-40</strain>
    </source>
</reference>
<gene>
    <name evidence="3" type="ORF">CB0940_00537</name>
    <name evidence="4" type="ORF">RHO25_000560</name>
</gene>
<keyword evidence="6" id="KW-1185">Reference proteome</keyword>
<organism evidence="3 5">
    <name type="scientific">Cercospora beticola</name>
    <name type="common">Sugarbeet leaf spot fungus</name>
    <dbReference type="NCBI Taxonomy" id="122368"/>
    <lineage>
        <taxon>Eukaryota</taxon>
        <taxon>Fungi</taxon>
        <taxon>Dikarya</taxon>
        <taxon>Ascomycota</taxon>
        <taxon>Pezizomycotina</taxon>
        <taxon>Dothideomycetes</taxon>
        <taxon>Dothideomycetidae</taxon>
        <taxon>Mycosphaerellales</taxon>
        <taxon>Mycosphaerellaceae</taxon>
        <taxon>Cercospora</taxon>
    </lineage>
</organism>
<name>A0A2G5IBG7_CERBT</name>
<feature type="transmembrane region" description="Helical" evidence="2">
    <location>
        <begin position="71"/>
        <end position="90"/>
    </location>
</feature>
<feature type="compositionally biased region" description="Basic and acidic residues" evidence="1">
    <location>
        <begin position="151"/>
        <end position="161"/>
    </location>
</feature>
<accession>A0A2G5IBG7</accession>
<proteinExistence type="predicted"/>
<evidence type="ECO:0000256" key="2">
    <source>
        <dbReference type="SAM" id="Phobius"/>
    </source>
</evidence>